<comment type="caution">
    <text evidence="2">The sequence shown here is derived from an EMBL/GenBank/DDBJ whole genome shotgun (WGS) entry which is preliminary data.</text>
</comment>
<keyword evidence="1" id="KW-1133">Transmembrane helix</keyword>
<keyword evidence="1" id="KW-0472">Membrane</keyword>
<evidence type="ECO:0000313" key="2">
    <source>
        <dbReference type="EMBL" id="GLI25068.1"/>
    </source>
</evidence>
<dbReference type="EMBL" id="BSDO01000010">
    <property type="protein sequence ID" value="GLI25068.1"/>
    <property type="molecule type" value="Genomic_DNA"/>
</dbReference>
<accession>A0A9W6FPH6</accession>
<protein>
    <submittedName>
        <fullName evidence="2">Membrane protein</fullName>
    </submittedName>
    <submittedName>
        <fullName evidence="3">Uncharacterized protein (DUF983 family)</fullName>
    </submittedName>
</protein>
<dbReference type="EMBL" id="JAVDPY010000011">
    <property type="protein sequence ID" value="MDR6336299.1"/>
    <property type="molecule type" value="Genomic_DNA"/>
</dbReference>
<name>A0A9W6FPH6_XANFL</name>
<feature type="transmembrane region" description="Helical" evidence="1">
    <location>
        <begin position="87"/>
        <end position="105"/>
    </location>
</feature>
<dbReference type="AlphaFoldDB" id="A0A9W6FPH6"/>
<keyword evidence="1" id="KW-0812">Transmembrane</keyword>
<dbReference type="Proteomes" id="UP001245370">
    <property type="component" value="Unassembled WGS sequence"/>
</dbReference>
<proteinExistence type="predicted"/>
<gene>
    <name evidence="3" type="ORF">GGQ86_004798</name>
    <name evidence="2" type="ORF">XFLAVUS301_47420</name>
</gene>
<dbReference type="InterPro" id="IPR009325">
    <property type="entry name" value="DUF983"/>
</dbReference>
<evidence type="ECO:0000313" key="5">
    <source>
        <dbReference type="Proteomes" id="UP001245370"/>
    </source>
</evidence>
<feature type="transmembrane region" description="Helical" evidence="1">
    <location>
        <begin position="57"/>
        <end position="75"/>
    </location>
</feature>
<dbReference type="Pfam" id="PF06170">
    <property type="entry name" value="DUF983"/>
    <property type="match status" value="1"/>
</dbReference>
<reference evidence="2" key="1">
    <citation type="submission" date="2022-12" db="EMBL/GenBank/DDBJ databases">
        <title>Reference genome sequencing for broad-spectrum identification of bacterial and archaeal isolates by mass spectrometry.</title>
        <authorList>
            <person name="Sekiguchi Y."/>
            <person name="Tourlousse D.M."/>
        </authorList>
    </citation>
    <scope>NUCLEOTIDE SEQUENCE</scope>
    <source>
        <strain evidence="2">301</strain>
    </source>
</reference>
<dbReference type="GeneID" id="95765511"/>
<evidence type="ECO:0000313" key="3">
    <source>
        <dbReference type="EMBL" id="MDR6336299.1"/>
    </source>
</evidence>
<dbReference type="RefSeq" id="WP_169124266.1">
    <property type="nucleotide sequence ID" value="NZ_BSDO01000010.1"/>
</dbReference>
<dbReference type="Proteomes" id="UP001144397">
    <property type="component" value="Unassembled WGS sequence"/>
</dbReference>
<evidence type="ECO:0000313" key="4">
    <source>
        <dbReference type="Proteomes" id="UP001144397"/>
    </source>
</evidence>
<evidence type="ECO:0000256" key="1">
    <source>
        <dbReference type="SAM" id="Phobius"/>
    </source>
</evidence>
<sequence length="128" mass="13941">MSLDPYHAPVSPFAAGLSCRCPRCGRGPLFKGFLDLAPKCTSCGLDYDFADAGDGPAVFVILFAGFIVVALAFWVEAKFEPPMWVHALLWIPAILVVTLGLLRPLKALMVALQYRNKASEGRLDHHGQ</sequence>
<organism evidence="2 4">
    <name type="scientific">Xanthobacter flavus</name>
    <dbReference type="NCBI Taxonomy" id="281"/>
    <lineage>
        <taxon>Bacteria</taxon>
        <taxon>Pseudomonadati</taxon>
        <taxon>Pseudomonadota</taxon>
        <taxon>Alphaproteobacteria</taxon>
        <taxon>Hyphomicrobiales</taxon>
        <taxon>Xanthobacteraceae</taxon>
        <taxon>Xanthobacter</taxon>
    </lineage>
</organism>
<reference evidence="3 5" key="2">
    <citation type="submission" date="2023-07" db="EMBL/GenBank/DDBJ databases">
        <title>Genomic Encyclopedia of Type Strains, Phase IV (KMG-IV): sequencing the most valuable type-strain genomes for metagenomic binning, comparative biology and taxonomic classification.</title>
        <authorList>
            <person name="Goeker M."/>
        </authorList>
    </citation>
    <scope>NUCLEOTIDE SEQUENCE [LARGE SCALE GENOMIC DNA]</scope>
    <source>
        <strain evidence="3 5">DSM 338</strain>
    </source>
</reference>
<keyword evidence="5" id="KW-1185">Reference proteome</keyword>